<gene>
    <name evidence="4" type="primary">LOC113717599</name>
</gene>
<feature type="domain" description="Senescence" evidence="2">
    <location>
        <begin position="260"/>
        <end position="445"/>
    </location>
</feature>
<feature type="region of interest" description="Disordered" evidence="1">
    <location>
        <begin position="1"/>
        <end position="42"/>
    </location>
</feature>
<dbReference type="Proteomes" id="UP001652660">
    <property type="component" value="Chromosome 11e"/>
</dbReference>
<reference evidence="3" key="1">
    <citation type="journal article" date="2025" name="Foods">
        <title>Unveiling the Microbial Signatures of Arabica Coffee Cherries: Insights into Ripeness Specific Diversity, Functional Traits, and Implications for Quality and Safety.</title>
        <authorList>
            <consortium name="RefSeq"/>
            <person name="Tenea G.N."/>
            <person name="Cifuentes V."/>
            <person name="Reyes P."/>
            <person name="Cevallos-Vallejos M."/>
        </authorList>
    </citation>
    <scope>NUCLEOTIDE SEQUENCE [LARGE SCALE GENOMIC DNA]</scope>
</reference>
<sequence length="458" mass="49580">MSKSSKSLYPEVIESNPESTSQLLSNADQRRPTSSSSSSSIYPSIDLKDLAQNLFPDDDNHDVQVEIQQAPDSQRSIAFESSEEVIIKIPGAILHLIDKEQSVELANGQLSIVMLRQGDNVVAVLARIDDEIQWPLAKDEAAVKLDESHYFFTLRVPPESTDGVGSEDNVLNYGLTIAGKGQEGLLRELDGVLEKYSAFRVEKVAEKGAAEGWWAVAKDVSPEEMERDKKKGELVEKSSAAYWTTLAPNVEDYSGSVARMIAAGSGHLVKGILWCGDVTVDRLKWGNEFVKRRLGAGTESKVSSEALRRMKRVKKMTKMSEKLATGILSGVVKVSGFFTSSIANSKAGKKFFSLLPGEIVLASLDGFNKLCDAVEVAGKNVMSTSAVVTTNFVSQKYGEQAAEVTHEGLGAAGHAIGTAWAVFKIRKALNPKSVIKPSTLVKATAEANAAKLKSEQKK</sequence>
<organism evidence="3 4">
    <name type="scientific">Coffea arabica</name>
    <name type="common">Arabian coffee</name>
    <dbReference type="NCBI Taxonomy" id="13443"/>
    <lineage>
        <taxon>Eukaryota</taxon>
        <taxon>Viridiplantae</taxon>
        <taxon>Streptophyta</taxon>
        <taxon>Embryophyta</taxon>
        <taxon>Tracheophyta</taxon>
        <taxon>Spermatophyta</taxon>
        <taxon>Magnoliopsida</taxon>
        <taxon>eudicotyledons</taxon>
        <taxon>Gunneridae</taxon>
        <taxon>Pentapetalae</taxon>
        <taxon>asterids</taxon>
        <taxon>lamiids</taxon>
        <taxon>Gentianales</taxon>
        <taxon>Rubiaceae</taxon>
        <taxon>Ixoroideae</taxon>
        <taxon>Gardenieae complex</taxon>
        <taxon>Bertiereae - Coffeeae clade</taxon>
        <taxon>Coffeeae</taxon>
        <taxon>Coffea</taxon>
    </lineage>
</organism>
<dbReference type="PANTHER" id="PTHR21068">
    <property type="entry name" value="SPARTIN"/>
    <property type="match status" value="1"/>
</dbReference>
<dbReference type="AlphaFoldDB" id="A0A6P6V612"/>
<dbReference type="GO" id="GO:0005886">
    <property type="term" value="C:plasma membrane"/>
    <property type="evidence" value="ECO:0007669"/>
    <property type="project" value="TreeGrafter"/>
</dbReference>
<evidence type="ECO:0000313" key="4">
    <source>
        <dbReference type="RefSeq" id="XP_027098155.1"/>
    </source>
</evidence>
<dbReference type="Pfam" id="PF06911">
    <property type="entry name" value="Senescence"/>
    <property type="match status" value="1"/>
</dbReference>
<proteinExistence type="predicted"/>
<name>A0A6P6V612_COFAR</name>
<evidence type="ECO:0000256" key="1">
    <source>
        <dbReference type="SAM" id="MobiDB-lite"/>
    </source>
</evidence>
<keyword evidence="3" id="KW-1185">Reference proteome</keyword>
<accession>A0A6P6V612</accession>
<evidence type="ECO:0000313" key="3">
    <source>
        <dbReference type="Proteomes" id="UP001652660"/>
    </source>
</evidence>
<reference evidence="4" key="2">
    <citation type="submission" date="2025-08" db="UniProtKB">
        <authorList>
            <consortium name="RefSeq"/>
        </authorList>
    </citation>
    <scope>IDENTIFICATION</scope>
    <source>
        <tissue evidence="4">Leaves</tissue>
    </source>
</reference>
<dbReference type="PANTHER" id="PTHR21068:SF50">
    <property type="entry name" value="PROTEIN EARLY-RESPONSIVE TO DEHYDRATION 7, CHLOROPLASTIC-LIKE ISOFORM X1"/>
    <property type="match status" value="1"/>
</dbReference>
<feature type="compositionally biased region" description="Polar residues" evidence="1">
    <location>
        <begin position="16"/>
        <end position="27"/>
    </location>
</feature>
<dbReference type="OrthoDB" id="20821at2759"/>
<dbReference type="InterPro" id="IPR009686">
    <property type="entry name" value="Senescence/spartin_C"/>
</dbReference>
<evidence type="ECO:0000259" key="2">
    <source>
        <dbReference type="Pfam" id="PF06911"/>
    </source>
</evidence>
<dbReference type="RefSeq" id="XP_027098155.1">
    <property type="nucleotide sequence ID" value="XM_027242354.2"/>
</dbReference>
<dbReference type="InterPro" id="IPR045036">
    <property type="entry name" value="Spartin-like"/>
</dbReference>
<dbReference type="GeneID" id="113717599"/>
<protein>
    <submittedName>
        <fullName evidence="4">Protein EARLY-RESPONSIVE TO DEHYDRATION 7, chloroplastic-like</fullName>
    </submittedName>
</protein>